<evidence type="ECO:0000256" key="1">
    <source>
        <dbReference type="SAM" id="MobiDB-lite"/>
    </source>
</evidence>
<sequence>MPKESRGHSTSNKRSRASIAPYPCNSTRHRSGSPFPHNPFSSSKNHHLEASESSEDIRRWEDARCPVCMEHPHNAVLLLCSSHDKGCYPFMCDTSHRHSNCLDQYRKAFSATQKDQDHHDPQFEEDLQQLKQLTCPLCRGHVTGWKVVESARRFMNAKIRTCSLETCCFSGSYSDLRKHARHVHPRVRPSDVDPERERDWRRLERDRDMGDLLSTIQSVFGEERERPEPLEEEEGIVLPINNGQVTFILLVRVVRSQRLERRRRLSGGGGRTTRLPHWGELFEIDEDEQTNRDAEMDEFDELLASSHSETTTTTTTPAPPSDDHQSEASCDEN</sequence>
<proteinExistence type="predicted"/>
<organism evidence="2 3">
    <name type="scientific">Acorus gramineus</name>
    <name type="common">Dwarf sweet flag</name>
    <dbReference type="NCBI Taxonomy" id="55184"/>
    <lineage>
        <taxon>Eukaryota</taxon>
        <taxon>Viridiplantae</taxon>
        <taxon>Streptophyta</taxon>
        <taxon>Embryophyta</taxon>
        <taxon>Tracheophyta</taxon>
        <taxon>Spermatophyta</taxon>
        <taxon>Magnoliopsida</taxon>
        <taxon>Liliopsida</taxon>
        <taxon>Acoraceae</taxon>
        <taxon>Acorus</taxon>
    </lineage>
</organism>
<evidence type="ECO:0000313" key="3">
    <source>
        <dbReference type="Proteomes" id="UP001179952"/>
    </source>
</evidence>
<feature type="region of interest" description="Disordered" evidence="1">
    <location>
        <begin position="290"/>
        <end position="333"/>
    </location>
</feature>
<keyword evidence="3" id="KW-1185">Reference proteome</keyword>
<dbReference type="Proteomes" id="UP001179952">
    <property type="component" value="Unassembled WGS sequence"/>
</dbReference>
<gene>
    <name evidence="2" type="ORF">QJS04_geneDACA004666</name>
</gene>
<dbReference type="Pfam" id="PF07800">
    <property type="entry name" value="DUF1644"/>
    <property type="match status" value="1"/>
</dbReference>
<dbReference type="PANTHER" id="PTHR31197:SF5">
    <property type="entry name" value="OS01G0612600 PROTEIN"/>
    <property type="match status" value="1"/>
</dbReference>
<evidence type="ECO:0000313" key="2">
    <source>
        <dbReference type="EMBL" id="KAK1281398.1"/>
    </source>
</evidence>
<dbReference type="EMBL" id="JAUJYN010000001">
    <property type="protein sequence ID" value="KAK1281398.1"/>
    <property type="molecule type" value="Genomic_DNA"/>
</dbReference>
<reference evidence="2" key="2">
    <citation type="submission" date="2023-06" db="EMBL/GenBank/DDBJ databases">
        <authorList>
            <person name="Ma L."/>
            <person name="Liu K.-W."/>
            <person name="Li Z."/>
            <person name="Hsiao Y.-Y."/>
            <person name="Qi Y."/>
            <person name="Fu T."/>
            <person name="Tang G."/>
            <person name="Zhang D."/>
            <person name="Sun W.-H."/>
            <person name="Liu D.-K."/>
            <person name="Li Y."/>
            <person name="Chen G.-Z."/>
            <person name="Liu X.-D."/>
            <person name="Liao X.-Y."/>
            <person name="Jiang Y.-T."/>
            <person name="Yu X."/>
            <person name="Hao Y."/>
            <person name="Huang J."/>
            <person name="Zhao X.-W."/>
            <person name="Ke S."/>
            <person name="Chen Y.-Y."/>
            <person name="Wu W.-L."/>
            <person name="Hsu J.-L."/>
            <person name="Lin Y.-F."/>
            <person name="Huang M.-D."/>
            <person name="Li C.-Y."/>
            <person name="Huang L."/>
            <person name="Wang Z.-W."/>
            <person name="Zhao X."/>
            <person name="Zhong W.-Y."/>
            <person name="Peng D.-H."/>
            <person name="Ahmad S."/>
            <person name="Lan S."/>
            <person name="Zhang J.-S."/>
            <person name="Tsai W.-C."/>
            <person name="Van De Peer Y."/>
            <person name="Liu Z.-J."/>
        </authorList>
    </citation>
    <scope>NUCLEOTIDE SEQUENCE</scope>
    <source>
        <strain evidence="2">SCP</strain>
        <tissue evidence="2">Leaves</tissue>
    </source>
</reference>
<feature type="region of interest" description="Disordered" evidence="1">
    <location>
        <begin position="1"/>
        <end position="53"/>
    </location>
</feature>
<dbReference type="PANTHER" id="PTHR31197">
    <property type="entry name" value="OS01G0612600 PROTEIN"/>
    <property type="match status" value="1"/>
</dbReference>
<name>A0AAV9BWV0_ACOGR</name>
<dbReference type="InterPro" id="IPR012866">
    <property type="entry name" value="DUF1644"/>
</dbReference>
<reference evidence="2" key="1">
    <citation type="journal article" date="2023" name="Nat. Commun.">
        <title>Diploid and tetraploid genomes of Acorus and the evolution of monocots.</title>
        <authorList>
            <person name="Ma L."/>
            <person name="Liu K.W."/>
            <person name="Li Z."/>
            <person name="Hsiao Y.Y."/>
            <person name="Qi Y."/>
            <person name="Fu T."/>
            <person name="Tang G.D."/>
            <person name="Zhang D."/>
            <person name="Sun W.H."/>
            <person name="Liu D.K."/>
            <person name="Li Y."/>
            <person name="Chen G.Z."/>
            <person name="Liu X.D."/>
            <person name="Liao X.Y."/>
            <person name="Jiang Y.T."/>
            <person name="Yu X."/>
            <person name="Hao Y."/>
            <person name="Huang J."/>
            <person name="Zhao X.W."/>
            <person name="Ke S."/>
            <person name="Chen Y.Y."/>
            <person name="Wu W.L."/>
            <person name="Hsu J.L."/>
            <person name="Lin Y.F."/>
            <person name="Huang M.D."/>
            <person name="Li C.Y."/>
            <person name="Huang L."/>
            <person name="Wang Z.W."/>
            <person name="Zhao X."/>
            <person name="Zhong W.Y."/>
            <person name="Peng D.H."/>
            <person name="Ahmad S."/>
            <person name="Lan S."/>
            <person name="Zhang J.S."/>
            <person name="Tsai W.C."/>
            <person name="Van de Peer Y."/>
            <person name="Liu Z.J."/>
        </authorList>
    </citation>
    <scope>NUCLEOTIDE SEQUENCE</scope>
    <source>
        <strain evidence="2">SCP</strain>
    </source>
</reference>
<protein>
    <submittedName>
        <fullName evidence="2">Uncharacterized protein</fullName>
    </submittedName>
</protein>
<dbReference type="AlphaFoldDB" id="A0AAV9BWV0"/>
<accession>A0AAV9BWV0</accession>
<comment type="caution">
    <text evidence="2">The sequence shown here is derived from an EMBL/GenBank/DDBJ whole genome shotgun (WGS) entry which is preliminary data.</text>
</comment>